<dbReference type="PROSITE" id="PS51462">
    <property type="entry name" value="NUDIX"/>
    <property type="match status" value="1"/>
</dbReference>
<sequence>MTSTSDEPAGPPFPMPQAEYLATLPKATVYACVYFTDARGRPVQLRSVYGRRVWQIPGGNMDPGEDPFRTAVRETYEETGLRVEGPCPLLLVHYIRSDPAEAPLAKVGFCFDGGTLSDEEIASIRLDPEEHDRWAVEDWPVWERLMTPEGYRRLAALAEARRTGRAALLLSEPVLGGPA</sequence>
<comment type="cofactor">
    <cofactor evidence="1">
        <name>Mg(2+)</name>
        <dbReference type="ChEBI" id="CHEBI:18420"/>
    </cofactor>
</comment>
<dbReference type="InterPro" id="IPR000086">
    <property type="entry name" value="NUDIX_hydrolase_dom"/>
</dbReference>
<evidence type="ECO:0000259" key="6">
    <source>
        <dbReference type="PROSITE" id="PS51462"/>
    </source>
</evidence>
<protein>
    <submittedName>
        <fullName evidence="7">ADP-ribose pyrophosphatase YjhB, NUDIX family</fullName>
    </submittedName>
</protein>
<dbReference type="Proteomes" id="UP000199055">
    <property type="component" value="Unassembled WGS sequence"/>
</dbReference>
<feature type="domain" description="Nudix hydrolase" evidence="6">
    <location>
        <begin position="25"/>
        <end position="160"/>
    </location>
</feature>
<dbReference type="PRINTS" id="PR00502">
    <property type="entry name" value="NUDIXFAMILY"/>
</dbReference>
<reference evidence="7 8" key="1">
    <citation type="submission" date="2016-10" db="EMBL/GenBank/DDBJ databases">
        <authorList>
            <person name="de Groot N.N."/>
        </authorList>
    </citation>
    <scope>NUCLEOTIDE SEQUENCE [LARGE SCALE GENOMIC DNA]</scope>
    <source>
        <strain evidence="7 8">CGMCC 4.3519</strain>
    </source>
</reference>
<organism evidence="7 8">
    <name type="scientific">Streptomyces radiopugnans</name>
    <dbReference type="NCBI Taxonomy" id="403935"/>
    <lineage>
        <taxon>Bacteria</taxon>
        <taxon>Bacillati</taxon>
        <taxon>Actinomycetota</taxon>
        <taxon>Actinomycetes</taxon>
        <taxon>Kitasatosporales</taxon>
        <taxon>Streptomycetaceae</taxon>
        <taxon>Streptomyces</taxon>
    </lineage>
</organism>
<gene>
    <name evidence="7" type="ORF">SAMN05216481_105214</name>
</gene>
<name>A0A1H9EP99_9ACTN</name>
<dbReference type="AlphaFoldDB" id="A0A1H9EP99"/>
<dbReference type="InterPro" id="IPR020476">
    <property type="entry name" value="Nudix_hydrolase"/>
</dbReference>
<evidence type="ECO:0000256" key="3">
    <source>
        <dbReference type="ARBA" id="ARBA00022801"/>
    </source>
</evidence>
<dbReference type="PROSITE" id="PS00893">
    <property type="entry name" value="NUDIX_BOX"/>
    <property type="match status" value="1"/>
</dbReference>
<keyword evidence="4" id="KW-0460">Magnesium</keyword>
<dbReference type="Gene3D" id="3.90.79.10">
    <property type="entry name" value="Nucleoside Triphosphate Pyrophosphohydrolase"/>
    <property type="match status" value="1"/>
</dbReference>
<dbReference type="PANTHER" id="PTHR43046:SF12">
    <property type="entry name" value="GDP-MANNOSE MANNOSYL HYDROLASE"/>
    <property type="match status" value="1"/>
</dbReference>
<evidence type="ECO:0000256" key="1">
    <source>
        <dbReference type="ARBA" id="ARBA00001946"/>
    </source>
</evidence>
<dbReference type="EMBL" id="FOET01000005">
    <property type="protein sequence ID" value="SEQ27043.1"/>
    <property type="molecule type" value="Genomic_DNA"/>
</dbReference>
<dbReference type="STRING" id="403935.SAMN05216481_105214"/>
<dbReference type="PANTHER" id="PTHR43046">
    <property type="entry name" value="GDP-MANNOSE MANNOSYL HYDROLASE"/>
    <property type="match status" value="1"/>
</dbReference>
<evidence type="ECO:0000256" key="5">
    <source>
        <dbReference type="RuleBase" id="RU003476"/>
    </source>
</evidence>
<evidence type="ECO:0000313" key="8">
    <source>
        <dbReference type="Proteomes" id="UP000199055"/>
    </source>
</evidence>
<evidence type="ECO:0000256" key="4">
    <source>
        <dbReference type="ARBA" id="ARBA00022842"/>
    </source>
</evidence>
<dbReference type="RefSeq" id="WP_245770057.1">
    <property type="nucleotide sequence ID" value="NZ_FOET01000005.1"/>
</dbReference>
<dbReference type="GO" id="GO:0016787">
    <property type="term" value="F:hydrolase activity"/>
    <property type="evidence" value="ECO:0007669"/>
    <property type="project" value="UniProtKB-KW"/>
</dbReference>
<comment type="similarity">
    <text evidence="2 5">Belongs to the Nudix hydrolase family.</text>
</comment>
<accession>A0A1H9EP99</accession>
<dbReference type="SUPFAM" id="SSF55811">
    <property type="entry name" value="Nudix"/>
    <property type="match status" value="1"/>
</dbReference>
<dbReference type="Pfam" id="PF00293">
    <property type="entry name" value="NUDIX"/>
    <property type="match status" value="1"/>
</dbReference>
<proteinExistence type="inferred from homology"/>
<evidence type="ECO:0000313" key="7">
    <source>
        <dbReference type="EMBL" id="SEQ27043.1"/>
    </source>
</evidence>
<keyword evidence="3 5" id="KW-0378">Hydrolase</keyword>
<evidence type="ECO:0000256" key="2">
    <source>
        <dbReference type="ARBA" id="ARBA00005582"/>
    </source>
</evidence>
<dbReference type="InterPro" id="IPR015797">
    <property type="entry name" value="NUDIX_hydrolase-like_dom_sf"/>
</dbReference>
<keyword evidence="8" id="KW-1185">Reference proteome</keyword>
<dbReference type="InterPro" id="IPR020084">
    <property type="entry name" value="NUDIX_hydrolase_CS"/>
</dbReference>